<dbReference type="GO" id="GO:0008270">
    <property type="term" value="F:zinc ion binding"/>
    <property type="evidence" value="ECO:0007669"/>
    <property type="project" value="UniProtKB-KW"/>
</dbReference>
<keyword evidence="2 4" id="KW-0863">Zinc-finger</keyword>
<dbReference type="InterPro" id="IPR013083">
    <property type="entry name" value="Znf_RING/FYVE/PHD"/>
</dbReference>
<dbReference type="GO" id="GO:0061630">
    <property type="term" value="F:ubiquitin protein ligase activity"/>
    <property type="evidence" value="ECO:0007669"/>
    <property type="project" value="TreeGrafter"/>
</dbReference>
<dbReference type="AlphaFoldDB" id="A0A813J0Y1"/>
<organism evidence="7 8">
    <name type="scientific">Polarella glacialis</name>
    <name type="common">Dinoflagellate</name>
    <dbReference type="NCBI Taxonomy" id="89957"/>
    <lineage>
        <taxon>Eukaryota</taxon>
        <taxon>Sar</taxon>
        <taxon>Alveolata</taxon>
        <taxon>Dinophyceae</taxon>
        <taxon>Suessiales</taxon>
        <taxon>Suessiaceae</taxon>
        <taxon>Polarella</taxon>
    </lineage>
</organism>
<dbReference type="GO" id="GO:0005634">
    <property type="term" value="C:nucleus"/>
    <property type="evidence" value="ECO:0007669"/>
    <property type="project" value="TreeGrafter"/>
</dbReference>
<dbReference type="PANTHER" id="PTHR45931:SF3">
    <property type="entry name" value="RING ZINC FINGER-CONTAINING PROTEIN"/>
    <property type="match status" value="1"/>
</dbReference>
<evidence type="ECO:0000259" key="6">
    <source>
        <dbReference type="PROSITE" id="PS50089"/>
    </source>
</evidence>
<feature type="compositionally biased region" description="Polar residues" evidence="5">
    <location>
        <begin position="94"/>
        <end position="119"/>
    </location>
</feature>
<keyword evidence="1" id="KW-0479">Metal-binding</keyword>
<gene>
    <name evidence="7" type="ORF">PGLA2088_LOCUS14700</name>
</gene>
<dbReference type="PROSITE" id="PS50089">
    <property type="entry name" value="ZF_RING_2"/>
    <property type="match status" value="1"/>
</dbReference>
<evidence type="ECO:0000256" key="2">
    <source>
        <dbReference type="ARBA" id="ARBA00022771"/>
    </source>
</evidence>
<feature type="compositionally biased region" description="Polar residues" evidence="5">
    <location>
        <begin position="65"/>
        <end position="81"/>
    </location>
</feature>
<dbReference type="GO" id="GO:0006511">
    <property type="term" value="P:ubiquitin-dependent protein catabolic process"/>
    <property type="evidence" value="ECO:0007669"/>
    <property type="project" value="TreeGrafter"/>
</dbReference>
<sequence>ASSSSSSFPAGKSGSGLRSSASSWEKRPLEPLLRRCPDNNEPLLPTPQRRASREAQAACHPGSLGTASGSACEVSKSSTTGAAGLEAPSPTKPPSRSASAEPPGSSSRGQATLRTSRSSGARAEAKPAPRYNILAALGVTSGRERPDGEPSVEVLPQLQLAAVKASGADSKVSSPHASVEGIVEQRFDEEEGSFRVRLREISAATQLDVVFSGPAARAFRGSLGLRQGGRVRLKGFEVSPPRGEGILQELRFDEVRPGVRVAVIAARGRSCGRRIRTNLIDLDLGDRNSEGLVDVEVWHWHARAGHMFLWDLLLVGGFGAHWLSGTERSSWAQGPAEGVEILDAEPPADTPRVLRDLWCAGRLRLLDEHVSNFTRPQASPEAPAGAPDARRQQELDDEAFARQLMSEELASVGAPSLRFSHHCGSRGSGFSSSSRPQGLQQGQELTMCASCPFCSAQNQFTAQTGSQPLTIRCGSCTREFQAAVPAQSPVQADLLRGTSLQLCRRCGTMNQIPALAPGQPQPDVACGYCGHITSADLMMRRQRRDRDIQPLLDAMLLDGRLAGGPLVRIPIGGQRRVIPLALLIALMAQESDKSNPASSSDVAALPSRKLASLDNLGDQMKCLVCLEEFTDGDDVKTMPCLHIYHQRCIERWLGTDNSCPVCKHPVGQ</sequence>
<feature type="compositionally biased region" description="Basic and acidic residues" evidence="5">
    <location>
        <begin position="24"/>
        <end position="38"/>
    </location>
</feature>
<evidence type="ECO:0000256" key="5">
    <source>
        <dbReference type="SAM" id="MobiDB-lite"/>
    </source>
</evidence>
<dbReference type="SMART" id="SM00184">
    <property type="entry name" value="RING"/>
    <property type="match status" value="1"/>
</dbReference>
<evidence type="ECO:0000256" key="1">
    <source>
        <dbReference type="ARBA" id="ARBA00022723"/>
    </source>
</evidence>
<feature type="domain" description="RING-type" evidence="6">
    <location>
        <begin position="622"/>
        <end position="663"/>
    </location>
</feature>
<dbReference type="PANTHER" id="PTHR45931">
    <property type="entry name" value="SI:CH211-59O9.10"/>
    <property type="match status" value="1"/>
</dbReference>
<evidence type="ECO:0000313" key="8">
    <source>
        <dbReference type="Proteomes" id="UP000626109"/>
    </source>
</evidence>
<feature type="non-terminal residue" evidence="7">
    <location>
        <position position="668"/>
    </location>
</feature>
<dbReference type="Gene3D" id="3.30.40.10">
    <property type="entry name" value="Zinc/RING finger domain, C3HC4 (zinc finger)"/>
    <property type="match status" value="1"/>
</dbReference>
<proteinExistence type="predicted"/>
<name>A0A813J0Y1_POLGL</name>
<dbReference type="SUPFAM" id="SSF57850">
    <property type="entry name" value="RING/U-box"/>
    <property type="match status" value="1"/>
</dbReference>
<dbReference type="EMBL" id="CAJNNW010017952">
    <property type="protein sequence ID" value="CAE8662055.1"/>
    <property type="molecule type" value="Genomic_DNA"/>
</dbReference>
<keyword evidence="3" id="KW-0862">Zinc</keyword>
<dbReference type="InterPro" id="IPR051834">
    <property type="entry name" value="RING_finger_E3_ligase"/>
</dbReference>
<reference evidence="7" key="1">
    <citation type="submission" date="2021-02" db="EMBL/GenBank/DDBJ databases">
        <authorList>
            <person name="Dougan E. K."/>
            <person name="Rhodes N."/>
            <person name="Thang M."/>
            <person name="Chan C."/>
        </authorList>
    </citation>
    <scope>NUCLEOTIDE SEQUENCE</scope>
</reference>
<protein>
    <recommendedName>
        <fullName evidence="6">RING-type domain-containing protein</fullName>
    </recommendedName>
</protein>
<feature type="region of interest" description="Disordered" evidence="5">
    <location>
        <begin position="1"/>
        <end position="127"/>
    </location>
</feature>
<accession>A0A813J0Y1</accession>
<evidence type="ECO:0000256" key="3">
    <source>
        <dbReference type="ARBA" id="ARBA00022833"/>
    </source>
</evidence>
<dbReference type="InterPro" id="IPR001841">
    <property type="entry name" value="Znf_RING"/>
</dbReference>
<feature type="region of interest" description="Disordered" evidence="5">
    <location>
        <begin position="374"/>
        <end position="393"/>
    </location>
</feature>
<comment type="caution">
    <text evidence="7">The sequence shown here is derived from an EMBL/GenBank/DDBJ whole genome shotgun (WGS) entry which is preliminary data.</text>
</comment>
<dbReference type="Proteomes" id="UP000626109">
    <property type="component" value="Unassembled WGS sequence"/>
</dbReference>
<evidence type="ECO:0000256" key="4">
    <source>
        <dbReference type="PROSITE-ProRule" id="PRU00175"/>
    </source>
</evidence>
<feature type="compositionally biased region" description="Low complexity" evidence="5">
    <location>
        <begin position="1"/>
        <end position="23"/>
    </location>
</feature>
<dbReference type="Pfam" id="PF13639">
    <property type="entry name" value="zf-RING_2"/>
    <property type="match status" value="1"/>
</dbReference>
<evidence type="ECO:0000313" key="7">
    <source>
        <dbReference type="EMBL" id="CAE8662055.1"/>
    </source>
</evidence>